<dbReference type="RefSeq" id="WP_194708022.1">
    <property type="nucleotide sequence ID" value="NZ_JADKPN010000011.1"/>
</dbReference>
<evidence type="ECO:0000259" key="1">
    <source>
        <dbReference type="Pfam" id="PF00144"/>
    </source>
</evidence>
<dbReference type="PANTHER" id="PTHR46825:SF9">
    <property type="entry name" value="BETA-LACTAMASE-RELATED DOMAIN-CONTAINING PROTEIN"/>
    <property type="match status" value="1"/>
</dbReference>
<comment type="caution">
    <text evidence="2">The sequence shown here is derived from an EMBL/GenBank/DDBJ whole genome shotgun (WGS) entry which is preliminary data.</text>
</comment>
<dbReference type="Proteomes" id="UP000640489">
    <property type="component" value="Unassembled WGS sequence"/>
</dbReference>
<gene>
    <name evidence="2" type="ORF">ISU07_17025</name>
</gene>
<reference evidence="2" key="1">
    <citation type="submission" date="2020-11" db="EMBL/GenBank/DDBJ databases">
        <title>Nocardioides sp. nov., isolated from Soil of Cynanchum wilfordii Hemsley rhizosphere.</title>
        <authorList>
            <person name="Lee J.-S."/>
            <person name="Suh M.K."/>
            <person name="Kim J.-S."/>
        </authorList>
    </citation>
    <scope>NUCLEOTIDE SEQUENCE</scope>
    <source>
        <strain evidence="2">KCTC 19275</strain>
    </source>
</reference>
<evidence type="ECO:0000313" key="2">
    <source>
        <dbReference type="EMBL" id="MBF4764839.1"/>
    </source>
</evidence>
<dbReference type="InterPro" id="IPR001466">
    <property type="entry name" value="Beta-lactam-related"/>
</dbReference>
<dbReference type="InterPro" id="IPR012338">
    <property type="entry name" value="Beta-lactam/transpept-like"/>
</dbReference>
<organism evidence="2 3">
    <name type="scientific">Nocardioides islandensis</name>
    <dbReference type="NCBI Taxonomy" id="433663"/>
    <lineage>
        <taxon>Bacteria</taxon>
        <taxon>Bacillati</taxon>
        <taxon>Actinomycetota</taxon>
        <taxon>Actinomycetes</taxon>
        <taxon>Propionibacteriales</taxon>
        <taxon>Nocardioidaceae</taxon>
        <taxon>Nocardioides</taxon>
    </lineage>
</organism>
<dbReference type="Pfam" id="PF00144">
    <property type="entry name" value="Beta-lactamase"/>
    <property type="match status" value="1"/>
</dbReference>
<feature type="domain" description="Beta-lactamase-related" evidence="1">
    <location>
        <begin position="5"/>
        <end position="317"/>
    </location>
</feature>
<name>A0A930VC70_9ACTN</name>
<proteinExistence type="predicted"/>
<evidence type="ECO:0000313" key="3">
    <source>
        <dbReference type="Proteomes" id="UP000640489"/>
    </source>
</evidence>
<protein>
    <submittedName>
        <fullName evidence="2">Beta-lactamase family protein</fullName>
    </submittedName>
</protein>
<dbReference type="Gene3D" id="3.40.710.10">
    <property type="entry name" value="DD-peptidase/beta-lactamase superfamily"/>
    <property type="match status" value="1"/>
</dbReference>
<dbReference type="PANTHER" id="PTHR46825">
    <property type="entry name" value="D-ALANYL-D-ALANINE-CARBOXYPEPTIDASE/ENDOPEPTIDASE AMPH"/>
    <property type="match status" value="1"/>
</dbReference>
<dbReference type="AlphaFoldDB" id="A0A930VC70"/>
<accession>A0A930VC70</accession>
<keyword evidence="3" id="KW-1185">Reference proteome</keyword>
<dbReference type="EMBL" id="JADKPN010000011">
    <property type="protein sequence ID" value="MBF4764839.1"/>
    <property type="molecule type" value="Genomic_DNA"/>
</dbReference>
<dbReference type="InterPro" id="IPR050491">
    <property type="entry name" value="AmpC-like"/>
</dbReference>
<sequence>MIAERLAELARETSVPGAVLGVWRDDDLSVTPYGVVSTRTGQPTVADSVFQIGSVTKTWTGTMTAQLVEEGRLTYDATLADLLPGVRLGRDDAAGRITVRHLLTHSSGLDGDVFDDTGRGDDAVEKYVGLLADVERAFEPGAAYSYCNSGFVLLGRVIEVLDGRTWDESLRERLVRPLGLADTVTLPEEAILRSAAVGHRDPPDVVPYDTWTLPRAIGPAGLITCSAADLLTYARLHLDRGRELLSEDATTAMWEEQLPIPEQLGGIGLSWRVATWDGTRVLAHDGGTVGQIAKLRLLPDHGFALCLLTNSANGDALAERLLPEVFPELVGVTVPELPLPDPAVSVIGLERHAGRYSRRGVDFDVEPGDGELRVTIRPHFGIGGFDEVETVTMLATDGSGDRFAGRPDPTEAWWRIAFATLPDGRAQLFSSGRVAPRV</sequence>
<dbReference type="SUPFAM" id="SSF56601">
    <property type="entry name" value="beta-lactamase/transpeptidase-like"/>
    <property type="match status" value="1"/>
</dbReference>